<feature type="transmembrane region" description="Helical" evidence="7">
    <location>
        <begin position="136"/>
        <end position="157"/>
    </location>
</feature>
<evidence type="ECO:0000256" key="4">
    <source>
        <dbReference type="ARBA" id="ARBA00022989"/>
    </source>
</evidence>
<comment type="caution">
    <text evidence="9">The sequence shown here is derived from an EMBL/GenBank/DDBJ whole genome shotgun (WGS) entry which is preliminary data.</text>
</comment>
<feature type="transmembrane region" description="Helical" evidence="7">
    <location>
        <begin position="80"/>
        <end position="99"/>
    </location>
</feature>
<evidence type="ECO:0000256" key="7">
    <source>
        <dbReference type="SAM" id="Phobius"/>
    </source>
</evidence>
<dbReference type="PANTHER" id="PTHR42718">
    <property type="entry name" value="MAJOR FACILITATOR SUPERFAMILY MULTIDRUG TRANSPORTER MFSC"/>
    <property type="match status" value="1"/>
</dbReference>
<dbReference type="Pfam" id="PF07690">
    <property type="entry name" value="MFS_1"/>
    <property type="match status" value="1"/>
</dbReference>
<dbReference type="PROSITE" id="PS50850">
    <property type="entry name" value="MFS"/>
    <property type="match status" value="1"/>
</dbReference>
<accession>A0A9P6U1L4</accession>
<feature type="region of interest" description="Disordered" evidence="6">
    <location>
        <begin position="549"/>
        <end position="570"/>
    </location>
</feature>
<organism evidence="9 10">
    <name type="scientific">Mortierella polycephala</name>
    <dbReference type="NCBI Taxonomy" id="41804"/>
    <lineage>
        <taxon>Eukaryota</taxon>
        <taxon>Fungi</taxon>
        <taxon>Fungi incertae sedis</taxon>
        <taxon>Mucoromycota</taxon>
        <taxon>Mortierellomycotina</taxon>
        <taxon>Mortierellomycetes</taxon>
        <taxon>Mortierellales</taxon>
        <taxon>Mortierellaceae</taxon>
        <taxon>Mortierella</taxon>
    </lineage>
</organism>
<feature type="transmembrane region" description="Helical" evidence="7">
    <location>
        <begin position="169"/>
        <end position="192"/>
    </location>
</feature>
<dbReference type="Gene3D" id="1.20.1250.20">
    <property type="entry name" value="MFS general substrate transporter like domains"/>
    <property type="match status" value="1"/>
</dbReference>
<feature type="transmembrane region" description="Helical" evidence="7">
    <location>
        <begin position="198"/>
        <end position="221"/>
    </location>
</feature>
<keyword evidence="2" id="KW-0813">Transport</keyword>
<keyword evidence="4 7" id="KW-1133">Transmembrane helix</keyword>
<keyword evidence="3 7" id="KW-0812">Transmembrane</keyword>
<reference evidence="9" key="1">
    <citation type="journal article" date="2020" name="Fungal Divers.">
        <title>Resolving the Mortierellaceae phylogeny through synthesis of multi-gene phylogenetics and phylogenomics.</title>
        <authorList>
            <person name="Vandepol N."/>
            <person name="Liber J."/>
            <person name="Desiro A."/>
            <person name="Na H."/>
            <person name="Kennedy M."/>
            <person name="Barry K."/>
            <person name="Grigoriev I.V."/>
            <person name="Miller A.N."/>
            <person name="O'Donnell K."/>
            <person name="Stajich J.E."/>
            <person name="Bonito G."/>
        </authorList>
    </citation>
    <scope>NUCLEOTIDE SEQUENCE</scope>
    <source>
        <strain evidence="9">KOD948</strain>
    </source>
</reference>
<feature type="transmembrane region" description="Helical" evidence="7">
    <location>
        <begin position="332"/>
        <end position="354"/>
    </location>
</feature>
<dbReference type="Gene3D" id="1.20.1720.10">
    <property type="entry name" value="Multidrug resistance protein D"/>
    <property type="match status" value="1"/>
</dbReference>
<evidence type="ECO:0000256" key="6">
    <source>
        <dbReference type="SAM" id="MobiDB-lite"/>
    </source>
</evidence>
<feature type="transmembrane region" description="Helical" evidence="7">
    <location>
        <begin position="471"/>
        <end position="491"/>
    </location>
</feature>
<sequence>MADSNISTVTAVEFDPATHGAPVAPVAPVLKAPWYKRLRECKGVLLFLISMATMLDIINVASITIALPSIMNDVGYQPNQLQWCVSAYALTYAAFLLIGGRMGDLFGHKRIFLLGTTWFAVWALICGFARNPIFMSVARALEGAGAGFTIPSALALLTTTYPLGPERTFALSMFSGAAITGQTIGVLLGGIFDATIGWQWIFFLTAIISAALAIAGVFIISEHKEVAMIDRRVDYGGALSFTVGIIAIIYYLTESTTAGWGSAKTLAPFLVGIASLIGFVVLESKIDYPIMPFHIWKSRRFSSSIVIITCLTATYNTMIFFTSLTFQNVLHFNSLITACCYIVHGVGLIIGLYTVTRLFRYTRTKIIMSFSWCFVIASSIIFAQIVPGSTYWRYAFPAFIVNCLGLSPTWMCCQVNAVADAKDEDQGVVGAIYNVGIQLGAPIGLAIATIISEAYTPHGATGEALMPGYSAAFYAYGVMGGVGLIVMLIFAANRDPAEFSDVSASGEKKHAAVPDTEMDLEQSDSRQYAVRGDKEEVVEQAIEGKAELASSSTSVSSFGVAAERADEKTN</sequence>
<dbReference type="InterPro" id="IPR020846">
    <property type="entry name" value="MFS_dom"/>
</dbReference>
<dbReference type="PANTHER" id="PTHR42718:SF9">
    <property type="entry name" value="MAJOR FACILITATOR SUPERFAMILY MULTIDRUG TRANSPORTER MFSC"/>
    <property type="match status" value="1"/>
</dbReference>
<feature type="region of interest" description="Disordered" evidence="6">
    <location>
        <begin position="501"/>
        <end position="534"/>
    </location>
</feature>
<evidence type="ECO:0000256" key="1">
    <source>
        <dbReference type="ARBA" id="ARBA00004141"/>
    </source>
</evidence>
<dbReference type="Proteomes" id="UP000726737">
    <property type="component" value="Unassembled WGS sequence"/>
</dbReference>
<dbReference type="OrthoDB" id="2130629at2759"/>
<dbReference type="AlphaFoldDB" id="A0A9P6U1L4"/>
<protein>
    <recommendedName>
        <fullName evidence="8">Major facilitator superfamily (MFS) profile domain-containing protein</fullName>
    </recommendedName>
</protein>
<feature type="transmembrane region" description="Helical" evidence="7">
    <location>
        <begin position="233"/>
        <end position="253"/>
    </location>
</feature>
<feature type="transmembrane region" description="Helical" evidence="7">
    <location>
        <begin position="398"/>
        <end position="419"/>
    </location>
</feature>
<feature type="transmembrane region" description="Helical" evidence="7">
    <location>
        <begin position="265"/>
        <end position="282"/>
    </location>
</feature>
<evidence type="ECO:0000313" key="10">
    <source>
        <dbReference type="Proteomes" id="UP000726737"/>
    </source>
</evidence>
<evidence type="ECO:0000256" key="2">
    <source>
        <dbReference type="ARBA" id="ARBA00022448"/>
    </source>
</evidence>
<feature type="transmembrane region" description="Helical" evidence="7">
    <location>
        <begin position="303"/>
        <end position="326"/>
    </location>
</feature>
<proteinExistence type="predicted"/>
<feature type="transmembrane region" description="Helical" evidence="7">
    <location>
        <begin position="431"/>
        <end position="451"/>
    </location>
</feature>
<evidence type="ECO:0000259" key="8">
    <source>
        <dbReference type="PROSITE" id="PS50850"/>
    </source>
</evidence>
<feature type="transmembrane region" description="Helical" evidence="7">
    <location>
        <begin position="44"/>
        <end position="68"/>
    </location>
</feature>
<feature type="domain" description="Major facilitator superfamily (MFS) profile" evidence="8">
    <location>
        <begin position="45"/>
        <end position="495"/>
    </location>
</feature>
<evidence type="ECO:0000256" key="5">
    <source>
        <dbReference type="ARBA" id="ARBA00023136"/>
    </source>
</evidence>
<dbReference type="InterPro" id="IPR011701">
    <property type="entry name" value="MFS"/>
</dbReference>
<feature type="transmembrane region" description="Helical" evidence="7">
    <location>
        <begin position="366"/>
        <end position="386"/>
    </location>
</feature>
<dbReference type="InterPro" id="IPR036259">
    <property type="entry name" value="MFS_trans_sf"/>
</dbReference>
<evidence type="ECO:0000313" key="9">
    <source>
        <dbReference type="EMBL" id="KAG0255751.1"/>
    </source>
</evidence>
<keyword evidence="5 7" id="KW-0472">Membrane</keyword>
<dbReference type="GO" id="GO:0016020">
    <property type="term" value="C:membrane"/>
    <property type="evidence" value="ECO:0007669"/>
    <property type="project" value="UniProtKB-SubCell"/>
</dbReference>
<dbReference type="GO" id="GO:0022857">
    <property type="term" value="F:transmembrane transporter activity"/>
    <property type="evidence" value="ECO:0007669"/>
    <property type="project" value="InterPro"/>
</dbReference>
<dbReference type="SUPFAM" id="SSF103473">
    <property type="entry name" value="MFS general substrate transporter"/>
    <property type="match status" value="1"/>
</dbReference>
<comment type="subcellular location">
    <subcellularLocation>
        <location evidence="1">Membrane</location>
        <topology evidence="1">Multi-pass membrane protein</topology>
    </subcellularLocation>
</comment>
<name>A0A9P6U1L4_9FUNG</name>
<keyword evidence="10" id="KW-1185">Reference proteome</keyword>
<dbReference type="EMBL" id="JAAAJA010000334">
    <property type="protein sequence ID" value="KAG0255751.1"/>
    <property type="molecule type" value="Genomic_DNA"/>
</dbReference>
<gene>
    <name evidence="9" type="ORF">BG011_004948</name>
</gene>
<feature type="transmembrane region" description="Helical" evidence="7">
    <location>
        <begin position="111"/>
        <end position="130"/>
    </location>
</feature>
<evidence type="ECO:0000256" key="3">
    <source>
        <dbReference type="ARBA" id="ARBA00022692"/>
    </source>
</evidence>